<dbReference type="AlphaFoldDB" id="A0A1F6C3S2"/>
<proteinExistence type="predicted"/>
<feature type="transmembrane region" description="Helical" evidence="1">
    <location>
        <begin position="151"/>
        <end position="172"/>
    </location>
</feature>
<organism evidence="3 4">
    <name type="scientific">Candidatus Kaiserbacteria bacterium RIFCSPHIGHO2_01_FULL_48_10</name>
    <dbReference type="NCBI Taxonomy" id="1798476"/>
    <lineage>
        <taxon>Bacteria</taxon>
        <taxon>Candidatus Kaiseribacteriota</taxon>
    </lineage>
</organism>
<accession>A0A1F6C3S2</accession>
<evidence type="ECO:0000256" key="1">
    <source>
        <dbReference type="SAM" id="Phobius"/>
    </source>
</evidence>
<dbReference type="Pfam" id="PF18895">
    <property type="entry name" value="T4SS_pilin"/>
    <property type="match status" value="1"/>
</dbReference>
<reference evidence="3 4" key="1">
    <citation type="journal article" date="2016" name="Nat. Commun.">
        <title>Thousands of microbial genomes shed light on interconnected biogeochemical processes in an aquifer system.</title>
        <authorList>
            <person name="Anantharaman K."/>
            <person name="Brown C.T."/>
            <person name="Hug L.A."/>
            <person name="Sharon I."/>
            <person name="Castelle C.J."/>
            <person name="Probst A.J."/>
            <person name="Thomas B.C."/>
            <person name="Singh A."/>
            <person name="Wilkins M.J."/>
            <person name="Karaoz U."/>
            <person name="Brodie E.L."/>
            <person name="Williams K.H."/>
            <person name="Hubbard S.S."/>
            <person name="Banfield J.F."/>
        </authorList>
    </citation>
    <scope>NUCLEOTIDE SEQUENCE [LARGE SCALE GENOMIC DNA]</scope>
</reference>
<dbReference type="InterPro" id="IPR043993">
    <property type="entry name" value="T4SS_pilin"/>
</dbReference>
<protein>
    <submittedName>
        <fullName evidence="3">Uncharacterized protein</fullName>
    </submittedName>
</protein>
<evidence type="ECO:0000313" key="3">
    <source>
        <dbReference type="EMBL" id="OGG43672.1"/>
    </source>
</evidence>
<keyword evidence="1" id="KW-0812">Transmembrane</keyword>
<keyword evidence="2" id="KW-0732">Signal</keyword>
<name>A0A1F6C3S2_9BACT</name>
<gene>
    <name evidence="3" type="ORF">A2841_03710</name>
</gene>
<evidence type="ECO:0000256" key="2">
    <source>
        <dbReference type="SAM" id="SignalP"/>
    </source>
</evidence>
<dbReference type="Proteomes" id="UP000178249">
    <property type="component" value="Unassembled WGS sequence"/>
</dbReference>
<keyword evidence="1" id="KW-1133">Transmembrane helix</keyword>
<keyword evidence="1" id="KW-0472">Membrane</keyword>
<feature type="chain" id="PRO_5009523229" evidence="2">
    <location>
        <begin position="23"/>
        <end position="232"/>
    </location>
</feature>
<sequence length="232" mass="24484">MKKGLSIFLISLTFVLPLSAFAQGGTLGTYCSTALPCAAPYTCVLGQCTYTGTNTNIQIDTGTPIKTPSTRCTRNADGSYTCSLPAPGTVNNVEGVYSNMTYDHIMELTGDAPAQENCGNADLGFVSIVCLPFLISYSTIGTLLNGLFQLAIGLGAIAAVIMLVVGGFQYMTQDAVGGQKEARARIQGAVVGLILLLLSYLILFVINDEILKSVDCFENRLKQLDCSGSPLP</sequence>
<dbReference type="EMBL" id="MFKP01000033">
    <property type="protein sequence ID" value="OGG43672.1"/>
    <property type="molecule type" value="Genomic_DNA"/>
</dbReference>
<feature type="transmembrane region" description="Helical" evidence="1">
    <location>
        <begin position="184"/>
        <end position="206"/>
    </location>
</feature>
<evidence type="ECO:0000313" key="4">
    <source>
        <dbReference type="Proteomes" id="UP000178249"/>
    </source>
</evidence>
<comment type="caution">
    <text evidence="3">The sequence shown here is derived from an EMBL/GenBank/DDBJ whole genome shotgun (WGS) entry which is preliminary data.</text>
</comment>
<feature type="signal peptide" evidence="2">
    <location>
        <begin position="1"/>
        <end position="22"/>
    </location>
</feature>